<dbReference type="Proteomes" id="UP000550729">
    <property type="component" value="Unassembled WGS sequence"/>
</dbReference>
<evidence type="ECO:0000313" key="4">
    <source>
        <dbReference type="Proteomes" id="UP000550729"/>
    </source>
</evidence>
<dbReference type="RefSeq" id="WP_170193735.1">
    <property type="nucleotide sequence ID" value="NZ_JABBNB010000007.1"/>
</dbReference>
<gene>
    <name evidence="3" type="ORF">HH308_08335</name>
</gene>
<feature type="chain" id="PRO_5039233398" evidence="2">
    <location>
        <begin position="23"/>
        <end position="195"/>
    </location>
</feature>
<accession>A0A848KXP8</accession>
<feature type="region of interest" description="Disordered" evidence="1">
    <location>
        <begin position="171"/>
        <end position="195"/>
    </location>
</feature>
<name>A0A848KXP8_9ACTN</name>
<feature type="signal peptide" evidence="2">
    <location>
        <begin position="1"/>
        <end position="22"/>
    </location>
</feature>
<keyword evidence="4" id="KW-1185">Reference proteome</keyword>
<dbReference type="AlphaFoldDB" id="A0A848KXP8"/>
<reference evidence="3 4" key="1">
    <citation type="submission" date="2020-04" db="EMBL/GenBank/DDBJ databases">
        <title>Gordonia sp. nov. TBRC 11910.</title>
        <authorList>
            <person name="Suriyachadkun C."/>
        </authorList>
    </citation>
    <scope>NUCLEOTIDE SEQUENCE [LARGE SCALE GENOMIC DNA]</scope>
    <source>
        <strain evidence="3 4">TBRC 11910</strain>
    </source>
</reference>
<protein>
    <submittedName>
        <fullName evidence="3">Uncharacterized protein</fullName>
    </submittedName>
</protein>
<dbReference type="EMBL" id="JABBNB010000007">
    <property type="protein sequence ID" value="NMO01223.1"/>
    <property type="molecule type" value="Genomic_DNA"/>
</dbReference>
<proteinExistence type="predicted"/>
<keyword evidence="2" id="KW-0732">Signal</keyword>
<organism evidence="3 4">
    <name type="scientific">Gordonia asplenii</name>
    <dbReference type="NCBI Taxonomy" id="2725283"/>
    <lineage>
        <taxon>Bacteria</taxon>
        <taxon>Bacillati</taxon>
        <taxon>Actinomycetota</taxon>
        <taxon>Actinomycetes</taxon>
        <taxon>Mycobacteriales</taxon>
        <taxon>Gordoniaceae</taxon>
        <taxon>Gordonia</taxon>
    </lineage>
</organism>
<comment type="caution">
    <text evidence="3">The sequence shown here is derived from an EMBL/GenBank/DDBJ whole genome shotgun (WGS) entry which is preliminary data.</text>
</comment>
<sequence length="195" mass="20371">MRPGRVMLALAMSVGLATSVVGCQTVDGTASAPSDQVAAYRSEQSVAAAARSRTQAIALCEQAIPSMAAMVREYNAFIAALNKAQDYTKLHGLDTKAREQLALGANEIRPKVTEELPADLAASIREFLSAGASLNNLIGARRSSELNSVAQVWTRERQTTIDVCARYIPSVSSTPSAPPASSGPATSKPAPTATP</sequence>
<evidence type="ECO:0000313" key="3">
    <source>
        <dbReference type="EMBL" id="NMO01223.1"/>
    </source>
</evidence>
<evidence type="ECO:0000256" key="1">
    <source>
        <dbReference type="SAM" id="MobiDB-lite"/>
    </source>
</evidence>
<dbReference type="PROSITE" id="PS51257">
    <property type="entry name" value="PROKAR_LIPOPROTEIN"/>
    <property type="match status" value="1"/>
</dbReference>
<evidence type="ECO:0000256" key="2">
    <source>
        <dbReference type="SAM" id="SignalP"/>
    </source>
</evidence>